<proteinExistence type="predicted"/>
<evidence type="ECO:0000313" key="3">
    <source>
        <dbReference type="Proteomes" id="UP001064489"/>
    </source>
</evidence>
<dbReference type="Proteomes" id="UP001064489">
    <property type="component" value="Chromosome 3"/>
</dbReference>
<reference evidence="2" key="1">
    <citation type="journal article" date="2022" name="Plant J.">
        <title>Strategies of tolerance reflected in two North American maple genomes.</title>
        <authorList>
            <person name="McEvoy S.L."/>
            <person name="Sezen U.U."/>
            <person name="Trouern-Trend A."/>
            <person name="McMahon S.M."/>
            <person name="Schaberg P.G."/>
            <person name="Yang J."/>
            <person name="Wegrzyn J.L."/>
            <person name="Swenson N.G."/>
        </authorList>
    </citation>
    <scope>NUCLEOTIDE SEQUENCE</scope>
    <source>
        <strain evidence="2">91603</strain>
    </source>
</reference>
<comment type="caution">
    <text evidence="2">The sequence shown here is derived from an EMBL/GenBank/DDBJ whole genome shotgun (WGS) entry which is preliminary data.</text>
</comment>
<dbReference type="AlphaFoldDB" id="A0AAD5J5T1"/>
<evidence type="ECO:0000256" key="1">
    <source>
        <dbReference type="SAM" id="MobiDB-lite"/>
    </source>
</evidence>
<organism evidence="2 3">
    <name type="scientific">Acer negundo</name>
    <name type="common">Box elder</name>
    <dbReference type="NCBI Taxonomy" id="4023"/>
    <lineage>
        <taxon>Eukaryota</taxon>
        <taxon>Viridiplantae</taxon>
        <taxon>Streptophyta</taxon>
        <taxon>Embryophyta</taxon>
        <taxon>Tracheophyta</taxon>
        <taxon>Spermatophyta</taxon>
        <taxon>Magnoliopsida</taxon>
        <taxon>eudicotyledons</taxon>
        <taxon>Gunneridae</taxon>
        <taxon>Pentapetalae</taxon>
        <taxon>rosids</taxon>
        <taxon>malvids</taxon>
        <taxon>Sapindales</taxon>
        <taxon>Sapindaceae</taxon>
        <taxon>Hippocastanoideae</taxon>
        <taxon>Acereae</taxon>
        <taxon>Acer</taxon>
    </lineage>
</organism>
<dbReference type="EMBL" id="JAJSOW010000100">
    <property type="protein sequence ID" value="KAI9186368.1"/>
    <property type="molecule type" value="Genomic_DNA"/>
</dbReference>
<feature type="region of interest" description="Disordered" evidence="1">
    <location>
        <begin position="94"/>
        <end position="118"/>
    </location>
</feature>
<name>A0AAD5J5T1_ACENE</name>
<accession>A0AAD5J5T1</accession>
<evidence type="ECO:0000313" key="2">
    <source>
        <dbReference type="EMBL" id="KAI9186368.1"/>
    </source>
</evidence>
<protein>
    <submittedName>
        <fullName evidence="2">Uncharacterized protein</fullName>
    </submittedName>
</protein>
<reference evidence="2" key="2">
    <citation type="submission" date="2023-02" db="EMBL/GenBank/DDBJ databases">
        <authorList>
            <person name="Swenson N.G."/>
            <person name="Wegrzyn J.L."/>
            <person name="Mcevoy S.L."/>
        </authorList>
    </citation>
    <scope>NUCLEOTIDE SEQUENCE</scope>
    <source>
        <strain evidence="2">91603</strain>
        <tissue evidence="2">Leaf</tissue>
    </source>
</reference>
<feature type="compositionally biased region" description="Basic and acidic residues" evidence="1">
    <location>
        <begin position="94"/>
        <end position="110"/>
    </location>
</feature>
<sequence>MAQEERSYIEVTRKNKPVKEVENRGSTMSWSDSYEEEEWLSKIAIGILKDFGSVEKGYVDRDIFDRLLLPMGNRDSYDSDRRCVRDTEDVRKKCMGKNGDRMDSRKEVRELVSSPKKM</sequence>
<keyword evidence="3" id="KW-1185">Reference proteome</keyword>
<gene>
    <name evidence="2" type="ORF">LWI28_016568</name>
</gene>